<dbReference type="InterPro" id="IPR013083">
    <property type="entry name" value="Znf_RING/FYVE/PHD"/>
</dbReference>
<protein>
    <submittedName>
        <fullName evidence="1">RING finger 151-like</fullName>
    </submittedName>
</protein>
<dbReference type="OrthoDB" id="1630758at2759"/>
<dbReference type="EMBL" id="CACRXK020001770">
    <property type="protein sequence ID" value="CAB3991005.1"/>
    <property type="molecule type" value="Genomic_DNA"/>
</dbReference>
<dbReference type="Proteomes" id="UP001152795">
    <property type="component" value="Unassembled WGS sequence"/>
</dbReference>
<evidence type="ECO:0000313" key="2">
    <source>
        <dbReference type="Proteomes" id="UP001152795"/>
    </source>
</evidence>
<dbReference type="Gene3D" id="3.30.40.10">
    <property type="entry name" value="Zinc/RING finger domain, C3HC4 (zinc finger)"/>
    <property type="match status" value="1"/>
</dbReference>
<dbReference type="PANTHER" id="PTHR10131:SF157">
    <property type="entry name" value="RECEPTOR-ASSOCIATED FACTOR, PUTATIVE-RELATED"/>
    <property type="match status" value="1"/>
</dbReference>
<evidence type="ECO:0000313" key="1">
    <source>
        <dbReference type="EMBL" id="CAB3991005.1"/>
    </source>
</evidence>
<accession>A0A6S7GH74</accession>
<gene>
    <name evidence="1" type="ORF">PACLA_8A002637</name>
</gene>
<dbReference type="Gene3D" id="1.20.120.20">
    <property type="entry name" value="Apolipoprotein"/>
    <property type="match status" value="1"/>
</dbReference>
<reference evidence="1" key="1">
    <citation type="submission" date="2020-04" db="EMBL/GenBank/DDBJ databases">
        <authorList>
            <person name="Alioto T."/>
            <person name="Alioto T."/>
            <person name="Gomez Garrido J."/>
        </authorList>
    </citation>
    <scope>NUCLEOTIDE SEQUENCE</scope>
    <source>
        <strain evidence="1">A484AB</strain>
    </source>
</reference>
<dbReference type="SUPFAM" id="SSF49599">
    <property type="entry name" value="TRAF domain-like"/>
    <property type="match status" value="1"/>
</dbReference>
<dbReference type="GO" id="GO:0043122">
    <property type="term" value="P:regulation of canonical NF-kappaB signal transduction"/>
    <property type="evidence" value="ECO:0007669"/>
    <property type="project" value="TreeGrafter"/>
</dbReference>
<comment type="caution">
    <text evidence="1">The sequence shown here is derived from an EMBL/GenBank/DDBJ whole genome shotgun (WGS) entry which is preliminary data.</text>
</comment>
<sequence>MCKNQHHHCSCCIKKHLENSAFCPTCLEHLSVDTLNEVPRIVNDYISELNIRCDFYPRGFPEIVQVENLKRHVGSCGFSPVQCSNDGCNVLVNTSNKLDHETEVCDFGKLKCHQCGQLKNEVRELRDEMLARQKKMKNEMKDMKQEVKEMIRNEIERIKMELKNDIKNEVKGMNVEIKNQMKEMREEVKTGIKGEVNRIKEEMKNEMRGMKVEIRNEMKGIIKN</sequence>
<proteinExistence type="predicted"/>
<keyword evidence="2" id="KW-1185">Reference proteome</keyword>
<dbReference type="AlphaFoldDB" id="A0A6S7GH74"/>
<dbReference type="PANTHER" id="PTHR10131">
    <property type="entry name" value="TNF RECEPTOR ASSOCIATED FACTOR"/>
    <property type="match status" value="1"/>
</dbReference>
<name>A0A6S7GH74_PARCT</name>
<organism evidence="1 2">
    <name type="scientific">Paramuricea clavata</name>
    <name type="common">Red gorgonian</name>
    <name type="synonym">Violescent sea-whip</name>
    <dbReference type="NCBI Taxonomy" id="317549"/>
    <lineage>
        <taxon>Eukaryota</taxon>
        <taxon>Metazoa</taxon>
        <taxon>Cnidaria</taxon>
        <taxon>Anthozoa</taxon>
        <taxon>Octocorallia</taxon>
        <taxon>Malacalcyonacea</taxon>
        <taxon>Plexauridae</taxon>
        <taxon>Paramuricea</taxon>
    </lineage>
</organism>